<dbReference type="EMBL" id="BORP01000001">
    <property type="protein sequence ID" value="GIO26020.1"/>
    <property type="molecule type" value="Genomic_DNA"/>
</dbReference>
<keyword evidence="1" id="KW-0472">Membrane</keyword>
<evidence type="ECO:0000256" key="1">
    <source>
        <dbReference type="SAM" id="Phobius"/>
    </source>
</evidence>
<accession>A0A920C4U8</accession>
<evidence type="ECO:0008006" key="4">
    <source>
        <dbReference type="Google" id="ProtNLM"/>
    </source>
</evidence>
<proteinExistence type="predicted"/>
<comment type="caution">
    <text evidence="2">The sequence shown here is derived from an EMBL/GenBank/DDBJ whole genome shotgun (WGS) entry which is preliminary data.</text>
</comment>
<feature type="transmembrane region" description="Helical" evidence="1">
    <location>
        <begin position="7"/>
        <end position="26"/>
    </location>
</feature>
<dbReference type="AlphaFoldDB" id="A0A920C4U8"/>
<organism evidence="2 3">
    <name type="scientific">Ornithinibacillus bavariensis</name>
    <dbReference type="NCBI Taxonomy" id="545502"/>
    <lineage>
        <taxon>Bacteria</taxon>
        <taxon>Bacillati</taxon>
        <taxon>Bacillota</taxon>
        <taxon>Bacilli</taxon>
        <taxon>Bacillales</taxon>
        <taxon>Bacillaceae</taxon>
        <taxon>Ornithinibacillus</taxon>
    </lineage>
</organism>
<keyword evidence="1" id="KW-1133">Transmembrane helix</keyword>
<dbReference type="Pfam" id="PF17259">
    <property type="entry name" value="DUF5325"/>
    <property type="match status" value="1"/>
</dbReference>
<gene>
    <name evidence="2" type="ORF">J43TS3_06310</name>
</gene>
<feature type="transmembrane region" description="Helical" evidence="1">
    <location>
        <begin position="32"/>
        <end position="51"/>
    </location>
</feature>
<name>A0A920C4U8_9BACI</name>
<reference evidence="2" key="1">
    <citation type="submission" date="2021-03" db="EMBL/GenBank/DDBJ databases">
        <title>Antimicrobial resistance genes in bacteria isolated from Japanese honey, and their potential for conferring macrolide and lincosamide resistance in the American foulbrood pathogen Paenibacillus larvae.</title>
        <authorList>
            <person name="Okamoto M."/>
            <person name="Kumagai M."/>
            <person name="Kanamori H."/>
            <person name="Takamatsu D."/>
        </authorList>
    </citation>
    <scope>NUCLEOTIDE SEQUENCE</scope>
    <source>
        <strain evidence="2">J43TS3</strain>
    </source>
</reference>
<evidence type="ECO:0000313" key="3">
    <source>
        <dbReference type="Proteomes" id="UP000676917"/>
    </source>
</evidence>
<evidence type="ECO:0000313" key="2">
    <source>
        <dbReference type="EMBL" id="GIO26020.1"/>
    </source>
</evidence>
<keyword evidence="3" id="KW-1185">Reference proteome</keyword>
<dbReference type="InterPro" id="IPR035211">
    <property type="entry name" value="DUF5325"/>
</dbReference>
<sequence length="58" mass="6327">MKQINIPALLLAMLVVLMFIGVGFAIALRSILLILLFIVLGFSIMGSGLALKKRKVTR</sequence>
<dbReference type="RefSeq" id="WP_212919515.1">
    <property type="nucleotide sequence ID" value="NZ_BORP01000001.1"/>
</dbReference>
<dbReference type="Proteomes" id="UP000676917">
    <property type="component" value="Unassembled WGS sequence"/>
</dbReference>
<keyword evidence="1" id="KW-0812">Transmembrane</keyword>
<protein>
    <recommendedName>
        <fullName evidence="4">DUF5325 family protein</fullName>
    </recommendedName>
</protein>